<protein>
    <submittedName>
        <fullName evidence="8">CAF1-domain-containing protein</fullName>
    </submittedName>
</protein>
<evidence type="ECO:0000313" key="8">
    <source>
        <dbReference type="EMBL" id="ORE07162.1"/>
    </source>
</evidence>
<evidence type="ECO:0000256" key="5">
    <source>
        <dbReference type="ARBA" id="ARBA00023136"/>
    </source>
</evidence>
<dbReference type="PANTHER" id="PTHR15092">
    <property type="entry name" value="POLY A -SPECIFIC RIBONUCLEASE/TARGET OF EGR1, MEMBER 1"/>
    <property type="match status" value="1"/>
</dbReference>
<reference evidence="8" key="1">
    <citation type="journal article" date="2016" name="Proc. Natl. Acad. Sci. U.S.A.">
        <title>Lipid metabolic changes in an early divergent fungus govern the establishment of a mutualistic symbiosis with endobacteria.</title>
        <authorList>
            <person name="Lastovetsky O.A."/>
            <person name="Gaspar M.L."/>
            <person name="Mondo S.J."/>
            <person name="LaButti K.M."/>
            <person name="Sandor L."/>
            <person name="Grigoriev I.V."/>
            <person name="Henry S.A."/>
            <person name="Pawlowska T.E."/>
        </authorList>
    </citation>
    <scope>NUCLEOTIDE SEQUENCE [LARGE SCALE GENOMIC DNA]</scope>
    <source>
        <strain evidence="8">ATCC 52814</strain>
    </source>
</reference>
<dbReference type="Pfam" id="PF04857">
    <property type="entry name" value="CAF1"/>
    <property type="match status" value="1"/>
</dbReference>
<feature type="repeat" description="Solcar" evidence="6">
    <location>
        <begin position="10"/>
        <end position="95"/>
    </location>
</feature>
<dbReference type="InterPro" id="IPR036867">
    <property type="entry name" value="R3H_dom_sf"/>
</dbReference>
<dbReference type="SUPFAM" id="SSF103506">
    <property type="entry name" value="Mitochondrial carrier"/>
    <property type="match status" value="1"/>
</dbReference>
<dbReference type="InterPro" id="IPR018108">
    <property type="entry name" value="MCP_transmembrane"/>
</dbReference>
<comment type="similarity">
    <text evidence="2">Belongs to the CAF1 family.</text>
</comment>
<dbReference type="SUPFAM" id="SSF53098">
    <property type="entry name" value="Ribonuclease H-like"/>
    <property type="match status" value="1"/>
</dbReference>
<dbReference type="InterPro" id="IPR012337">
    <property type="entry name" value="RNaseH-like_sf"/>
</dbReference>
<comment type="subcellular location">
    <subcellularLocation>
        <location evidence="1">Membrane</location>
        <topology evidence="1">Multi-pass membrane protein</topology>
    </subcellularLocation>
</comment>
<keyword evidence="5 6" id="KW-0472">Membrane</keyword>
<dbReference type="GO" id="GO:0003723">
    <property type="term" value="F:RNA binding"/>
    <property type="evidence" value="ECO:0007669"/>
    <property type="project" value="TreeGrafter"/>
</dbReference>
<evidence type="ECO:0000256" key="6">
    <source>
        <dbReference type="PROSITE-ProRule" id="PRU00282"/>
    </source>
</evidence>
<sequence>MVRPVNNDLKPTINRTVGAGLPVTPTSSPPQPRNTSPCITHKRTMYTSTSSWHSAKEILKKRGLLGLYSGFSLHLARDAIGTGVYFGGYETTKYLLSHLQNTTAGPGTQFLAGGICGIMCWIVVFPLDLVKSLIQKEILHPFPKYKSTKQCVQEIYQRNGIAGFYRGISVTLIRAFPIHSLNFLVYEQTLVLKRDHALNCLLAQKQNDPPPSLSPDQIEKAIKECDVIAIDTELSGLHRPLATKRLYSLQERYEEYKEATERFLIIQFGLCTFTWDSAGRYIAKPFNFYIFPTSATGTVHTNRLFMTQAQAFDFLVKQSFDFNKWVYQGIPYLTRKEEELHRKEAARRMKDDIPDIPLDDKEVPFMQNVRKLIDEWLEDSQREEGVNIVARNAYQRRLVYQEVRNKYEGLTAIGMQGFIRVTKLTKEQQETRMKERLEKIEKDCTFAVGFRKVIDMISESGKMIVGHNMLLDVSHMIGQFVQPLPEKLEEFKTLAHKMFPNMIDTKYMCAVEPELFKIFGTTTALEQLRFETSREAFTNPRIDIHPLFPRYLAEKAHEAGYDAFMTGSAFLKLASYLEQLRYPLDKVAEEPQIERHTKIDRLADDEQDNWYEDGEDEEIYNYGSTRVNLFLDAHTVHPALKNSLNKSVLVRSAFDCFDFVNDEIVTNQTTAFHVQSVSGHLDMDKAKEVFSKAGKHVLERYDSSACFLVFEQMPQRFDLEQYKDEFIITPIAQYYENMNTPPSK</sequence>
<proteinExistence type="inferred from homology"/>
<organism evidence="8">
    <name type="scientific">Rhizopus microsporus var. microsporus</name>
    <dbReference type="NCBI Taxonomy" id="86635"/>
    <lineage>
        <taxon>Eukaryota</taxon>
        <taxon>Fungi</taxon>
        <taxon>Fungi incertae sedis</taxon>
        <taxon>Mucoromycota</taxon>
        <taxon>Mucoromycotina</taxon>
        <taxon>Mucoromycetes</taxon>
        <taxon>Mucorales</taxon>
        <taxon>Mucorineae</taxon>
        <taxon>Rhizopodaceae</taxon>
        <taxon>Rhizopus</taxon>
    </lineage>
</organism>
<dbReference type="Pfam" id="PF00153">
    <property type="entry name" value="Mito_carr"/>
    <property type="match status" value="2"/>
</dbReference>
<dbReference type="Proteomes" id="UP000242414">
    <property type="component" value="Unassembled WGS sequence"/>
</dbReference>
<dbReference type="PROSITE" id="PS50920">
    <property type="entry name" value="SOLCAR"/>
    <property type="match status" value="2"/>
</dbReference>
<dbReference type="EMBL" id="KV921909">
    <property type="protein sequence ID" value="ORE07162.1"/>
    <property type="molecule type" value="Genomic_DNA"/>
</dbReference>
<dbReference type="InterPro" id="IPR051181">
    <property type="entry name" value="CAF1_poly(A)_ribonucleases"/>
</dbReference>
<gene>
    <name evidence="8" type="ORF">BCV72DRAFT_206063</name>
</gene>
<dbReference type="Gene3D" id="3.30.420.10">
    <property type="entry name" value="Ribonuclease H-like superfamily/Ribonuclease H"/>
    <property type="match status" value="2"/>
</dbReference>
<dbReference type="OrthoDB" id="1432093at2759"/>
<dbReference type="InterPro" id="IPR036397">
    <property type="entry name" value="RNaseH_sf"/>
</dbReference>
<dbReference type="VEuPathDB" id="FungiDB:BCV72DRAFT_206063"/>
<dbReference type="GO" id="GO:0016020">
    <property type="term" value="C:membrane"/>
    <property type="evidence" value="ECO:0007669"/>
    <property type="project" value="UniProtKB-SubCell"/>
</dbReference>
<dbReference type="SUPFAM" id="SSF82708">
    <property type="entry name" value="R3H domain"/>
    <property type="match status" value="1"/>
</dbReference>
<dbReference type="InterPro" id="IPR006941">
    <property type="entry name" value="RNase_CAF1"/>
</dbReference>
<keyword evidence="3 6" id="KW-0812">Transmembrane</keyword>
<dbReference type="Gene3D" id="1.50.40.10">
    <property type="entry name" value="Mitochondrial carrier domain"/>
    <property type="match status" value="1"/>
</dbReference>
<dbReference type="InterPro" id="IPR023395">
    <property type="entry name" value="MCP_dom_sf"/>
</dbReference>
<dbReference type="PANTHER" id="PTHR15092:SF22">
    <property type="entry name" value="POLY(A)-SPECIFIC RIBONUCLEASE PNLDC1"/>
    <property type="match status" value="1"/>
</dbReference>
<accession>A0A1X0R593</accession>
<evidence type="ECO:0000256" key="3">
    <source>
        <dbReference type="ARBA" id="ARBA00022692"/>
    </source>
</evidence>
<feature type="region of interest" description="Disordered" evidence="7">
    <location>
        <begin position="1"/>
        <end position="39"/>
    </location>
</feature>
<name>A0A1X0R593_RHIZD</name>
<evidence type="ECO:0000256" key="2">
    <source>
        <dbReference type="ARBA" id="ARBA00008372"/>
    </source>
</evidence>
<feature type="repeat" description="Solcar" evidence="6">
    <location>
        <begin position="104"/>
        <end position="192"/>
    </location>
</feature>
<keyword evidence="4" id="KW-1133">Transmembrane helix</keyword>
<dbReference type="GO" id="GO:0000175">
    <property type="term" value="F:3'-5'-RNA exonuclease activity"/>
    <property type="evidence" value="ECO:0007669"/>
    <property type="project" value="TreeGrafter"/>
</dbReference>
<evidence type="ECO:0000256" key="4">
    <source>
        <dbReference type="ARBA" id="ARBA00022989"/>
    </source>
</evidence>
<dbReference type="AlphaFoldDB" id="A0A1X0R593"/>
<evidence type="ECO:0000256" key="7">
    <source>
        <dbReference type="SAM" id="MobiDB-lite"/>
    </source>
</evidence>
<evidence type="ECO:0000256" key="1">
    <source>
        <dbReference type="ARBA" id="ARBA00004141"/>
    </source>
</evidence>